<dbReference type="AlphaFoldDB" id="A0A409V9T9"/>
<evidence type="ECO:0000313" key="8">
    <source>
        <dbReference type="Proteomes" id="UP000284842"/>
    </source>
</evidence>
<dbReference type="SUPFAM" id="SSF51730">
    <property type="entry name" value="FAD-linked oxidoreductase"/>
    <property type="match status" value="1"/>
</dbReference>
<dbReference type="Gene3D" id="3.20.20.220">
    <property type="match status" value="1"/>
</dbReference>
<comment type="function">
    <text evidence="5">Converts proline to delta-1-pyrroline-5-carboxylate.</text>
</comment>
<dbReference type="EC" id="1.5.5.2" evidence="2 5"/>
<evidence type="ECO:0000256" key="4">
    <source>
        <dbReference type="ARBA" id="ARBA00023062"/>
    </source>
</evidence>
<dbReference type="InterPro" id="IPR029041">
    <property type="entry name" value="FAD-linked_oxidoreductase-like"/>
</dbReference>
<evidence type="ECO:0000256" key="1">
    <source>
        <dbReference type="ARBA" id="ARBA00005869"/>
    </source>
</evidence>
<evidence type="ECO:0000259" key="6">
    <source>
        <dbReference type="Pfam" id="PF01619"/>
    </source>
</evidence>
<feature type="domain" description="Proline dehydrogenase" evidence="6">
    <location>
        <begin position="376"/>
        <end position="571"/>
    </location>
</feature>
<dbReference type="InterPro" id="IPR002872">
    <property type="entry name" value="Proline_DH_dom"/>
</dbReference>
<feature type="domain" description="Proline dehydrogenase" evidence="6">
    <location>
        <begin position="134"/>
        <end position="344"/>
    </location>
</feature>
<protein>
    <recommendedName>
        <fullName evidence="2 5">Proline dehydrogenase</fullName>
        <ecNumber evidence="2 5">1.5.5.2</ecNumber>
    </recommendedName>
</protein>
<dbReference type="GO" id="GO:0010133">
    <property type="term" value="P:L-proline catabolic process to L-glutamate"/>
    <property type="evidence" value="ECO:0007669"/>
    <property type="project" value="TreeGrafter"/>
</dbReference>
<dbReference type="PANTHER" id="PTHR13914">
    <property type="entry name" value="PROLINE OXIDASE"/>
    <property type="match status" value="1"/>
</dbReference>
<accession>A0A409V9T9</accession>
<sequence length="594" mass="65333">MYKPKAEDVRSNASFRDLVRTYVVYCMCTVPELVDASPTILSVLSSIPGIRQLTEGFVRITFFEQFVGSDTAAESLPLLKNLREMNRGVLFAYSVEVDDNEATGTASQPHSTDDVIPNSPATSLISSHSDGAHKRIVDEMIHCIDVAAGFEQQQQVASSQARGGRTWVAVKMTALLPNADALIAWSSHIVASRKELESSVIDNKVPFPGCARTEDMDSVLDPLSHRSKLTPAQTRDLRELYNDLTRICQRAEEKGVKIIIDAEYSWYQPAIDALTLALMRNFNSLSSDRTNKEVQPLIYGTFQAYLRRTPIHLDLAIADAKKHNYALGAKLVRGAYHPHEIAAHEAAIAYDKEYGVARHLEFDSAAPRPSLSISPDLEPPVWREKRDTDEAYNRCALRLIEAVKDDVERCHGKSAASIPSISNNTSQASNGCLGWLWPRATSHSQFVSSNPPAKTSNVPSIGVLFGTHNWESCSIILQGLLASGLATPASPAPTTGTTNNLVTQVPVINLKDETVERVAVGQLYGMSDDLTDWVVGRTVSSIPFVLKYVPYGALSEVMPYLSRRAIENKSVLGGGAADHERRRAAREIWMRLFG</sequence>
<comment type="similarity">
    <text evidence="1 5">Belongs to the proline oxidase family.</text>
</comment>
<dbReference type="FunCoup" id="A0A409V9T9">
    <property type="interactions" value="250"/>
</dbReference>
<keyword evidence="4 5" id="KW-0642">Proline metabolism</keyword>
<keyword evidence="3 5" id="KW-0560">Oxidoreductase</keyword>
<dbReference type="InterPro" id="IPR015659">
    <property type="entry name" value="Proline_oxidase"/>
</dbReference>
<comment type="catalytic activity">
    <reaction evidence="5">
        <text>L-proline + a quinone = (S)-1-pyrroline-5-carboxylate + a quinol + H(+)</text>
        <dbReference type="Rhea" id="RHEA:23784"/>
        <dbReference type="ChEBI" id="CHEBI:15378"/>
        <dbReference type="ChEBI" id="CHEBI:17388"/>
        <dbReference type="ChEBI" id="CHEBI:24646"/>
        <dbReference type="ChEBI" id="CHEBI:60039"/>
        <dbReference type="ChEBI" id="CHEBI:132124"/>
        <dbReference type="EC" id="1.5.5.2"/>
    </reaction>
</comment>
<dbReference type="STRING" id="181874.A0A409V9T9"/>
<reference evidence="7 8" key="1">
    <citation type="journal article" date="2018" name="Evol. Lett.">
        <title>Horizontal gene cluster transfer increased hallucinogenic mushroom diversity.</title>
        <authorList>
            <person name="Reynolds H.T."/>
            <person name="Vijayakumar V."/>
            <person name="Gluck-Thaler E."/>
            <person name="Korotkin H.B."/>
            <person name="Matheny P.B."/>
            <person name="Slot J.C."/>
        </authorList>
    </citation>
    <scope>NUCLEOTIDE SEQUENCE [LARGE SCALE GENOMIC DNA]</scope>
    <source>
        <strain evidence="7 8">2629</strain>
    </source>
</reference>
<organism evidence="7 8">
    <name type="scientific">Panaeolus cyanescens</name>
    <dbReference type="NCBI Taxonomy" id="181874"/>
    <lineage>
        <taxon>Eukaryota</taxon>
        <taxon>Fungi</taxon>
        <taxon>Dikarya</taxon>
        <taxon>Basidiomycota</taxon>
        <taxon>Agaricomycotina</taxon>
        <taxon>Agaricomycetes</taxon>
        <taxon>Agaricomycetidae</taxon>
        <taxon>Agaricales</taxon>
        <taxon>Agaricineae</taxon>
        <taxon>Galeropsidaceae</taxon>
        <taxon>Panaeolus</taxon>
    </lineage>
</organism>
<keyword evidence="5" id="KW-0285">Flavoprotein</keyword>
<keyword evidence="5" id="KW-0274">FAD</keyword>
<dbReference type="GO" id="GO:0005739">
    <property type="term" value="C:mitochondrion"/>
    <property type="evidence" value="ECO:0007669"/>
    <property type="project" value="TreeGrafter"/>
</dbReference>
<dbReference type="PANTHER" id="PTHR13914:SF0">
    <property type="entry name" value="PROLINE DEHYDROGENASE 1, MITOCHONDRIAL"/>
    <property type="match status" value="1"/>
</dbReference>
<comment type="caution">
    <text evidence="7">The sequence shown here is derived from an EMBL/GenBank/DDBJ whole genome shotgun (WGS) entry which is preliminary data.</text>
</comment>
<proteinExistence type="inferred from homology"/>
<dbReference type="EMBL" id="NHTK01006119">
    <property type="protein sequence ID" value="PPQ63541.1"/>
    <property type="molecule type" value="Genomic_DNA"/>
</dbReference>
<name>A0A409V9T9_9AGAR</name>
<dbReference type="Proteomes" id="UP000284842">
    <property type="component" value="Unassembled WGS sequence"/>
</dbReference>
<keyword evidence="8" id="KW-1185">Reference proteome</keyword>
<gene>
    <name evidence="7" type="ORF">CVT24_004771</name>
</gene>
<dbReference type="Pfam" id="PF01619">
    <property type="entry name" value="Pro_dh"/>
    <property type="match status" value="2"/>
</dbReference>
<comment type="cofactor">
    <cofactor evidence="5">
        <name>FAD</name>
        <dbReference type="ChEBI" id="CHEBI:57692"/>
    </cofactor>
</comment>
<dbReference type="InParanoid" id="A0A409V9T9"/>
<evidence type="ECO:0000313" key="7">
    <source>
        <dbReference type="EMBL" id="PPQ63541.1"/>
    </source>
</evidence>
<evidence type="ECO:0000256" key="2">
    <source>
        <dbReference type="ARBA" id="ARBA00012695"/>
    </source>
</evidence>
<dbReference type="OrthoDB" id="5464at2759"/>
<dbReference type="GO" id="GO:0071949">
    <property type="term" value="F:FAD binding"/>
    <property type="evidence" value="ECO:0007669"/>
    <property type="project" value="TreeGrafter"/>
</dbReference>
<dbReference type="GO" id="GO:0004657">
    <property type="term" value="F:proline dehydrogenase activity"/>
    <property type="evidence" value="ECO:0007669"/>
    <property type="project" value="UniProtKB-EC"/>
</dbReference>
<evidence type="ECO:0000256" key="5">
    <source>
        <dbReference type="RuleBase" id="RU364054"/>
    </source>
</evidence>
<evidence type="ECO:0000256" key="3">
    <source>
        <dbReference type="ARBA" id="ARBA00023002"/>
    </source>
</evidence>